<dbReference type="SMART" id="SM00343">
    <property type="entry name" value="ZnF_C2HC"/>
    <property type="match status" value="1"/>
</dbReference>
<feature type="compositionally biased region" description="Basic and acidic residues" evidence="2">
    <location>
        <begin position="255"/>
        <end position="264"/>
    </location>
</feature>
<dbReference type="Pfam" id="PF03732">
    <property type="entry name" value="Retrotrans_gag"/>
    <property type="match status" value="1"/>
</dbReference>
<gene>
    <name evidence="4" type="ORF">LWI29_026807</name>
</gene>
<keyword evidence="5" id="KW-1185">Reference proteome</keyword>
<keyword evidence="1" id="KW-0862">Zinc</keyword>
<evidence type="ECO:0000313" key="4">
    <source>
        <dbReference type="EMBL" id="KAK0574655.1"/>
    </source>
</evidence>
<evidence type="ECO:0000259" key="3">
    <source>
        <dbReference type="PROSITE" id="PS50158"/>
    </source>
</evidence>
<proteinExistence type="predicted"/>
<accession>A0AA39RIP6</accession>
<feature type="compositionally biased region" description="Polar residues" evidence="2">
    <location>
        <begin position="114"/>
        <end position="128"/>
    </location>
</feature>
<dbReference type="GO" id="GO:0008270">
    <property type="term" value="F:zinc ion binding"/>
    <property type="evidence" value="ECO:0007669"/>
    <property type="project" value="UniProtKB-KW"/>
</dbReference>
<dbReference type="PROSITE" id="PS50158">
    <property type="entry name" value="ZF_CCHC"/>
    <property type="match status" value="1"/>
</dbReference>
<evidence type="ECO:0000256" key="2">
    <source>
        <dbReference type="SAM" id="MobiDB-lite"/>
    </source>
</evidence>
<name>A0AA39RIP6_ACESA</name>
<evidence type="ECO:0000313" key="5">
    <source>
        <dbReference type="Proteomes" id="UP001168877"/>
    </source>
</evidence>
<feature type="domain" description="CCHC-type" evidence="3">
    <location>
        <begin position="150"/>
        <end position="167"/>
    </location>
</feature>
<feature type="compositionally biased region" description="Acidic residues" evidence="2">
    <location>
        <begin position="243"/>
        <end position="254"/>
    </location>
</feature>
<dbReference type="PANTHER" id="PTHR35046:SF21">
    <property type="entry name" value="RETROTRANSPOSON GAG DOMAIN-CONTAINING PROTEIN-RELATED"/>
    <property type="match status" value="1"/>
</dbReference>
<dbReference type="GO" id="GO:0003676">
    <property type="term" value="F:nucleic acid binding"/>
    <property type="evidence" value="ECO:0007669"/>
    <property type="project" value="InterPro"/>
</dbReference>
<dbReference type="InterPro" id="IPR001878">
    <property type="entry name" value="Znf_CCHC"/>
</dbReference>
<dbReference type="EMBL" id="JAUESC010000387">
    <property type="protein sequence ID" value="KAK0574655.1"/>
    <property type="molecule type" value="Genomic_DNA"/>
</dbReference>
<keyword evidence="1" id="KW-0863">Zinc-finger</keyword>
<dbReference type="PANTHER" id="PTHR35046">
    <property type="entry name" value="ZINC KNUCKLE (CCHC-TYPE) FAMILY PROTEIN"/>
    <property type="match status" value="1"/>
</dbReference>
<feature type="compositionally biased region" description="Polar residues" evidence="2">
    <location>
        <begin position="140"/>
        <end position="149"/>
    </location>
</feature>
<feature type="region of interest" description="Disordered" evidence="2">
    <location>
        <begin position="114"/>
        <end position="150"/>
    </location>
</feature>
<dbReference type="AlphaFoldDB" id="A0AA39RIP6"/>
<dbReference type="Gene3D" id="4.10.60.10">
    <property type="entry name" value="Zinc finger, CCHC-type"/>
    <property type="match status" value="1"/>
</dbReference>
<sequence length="264" mass="29255">MKKELTRKYLPENYRQDVFLKIQNFRQKDLSIAEYIAEFDNLMLKGDLMEPEEQTIARYLGGLNYEISNVVQLQPYWTFNDVCKLAFKVEKQQKEIRGRGSKYGSCEGFPIKGTNSKSGTATKTNPKSTSKDDGAVANKPQPSSSNASSRRCFKCQGFGHIASECPNRKIVSLVEEENEEEMEEDSKADDYNDQEEGEEVTYADHVCDFDTVCDLQAQAVKNSKAASKRDAAGLAKKGIAGPDGDDPSDGEDTGDVTKGDAKLG</sequence>
<reference evidence="4" key="1">
    <citation type="journal article" date="2022" name="Plant J.">
        <title>Strategies of tolerance reflected in two North American maple genomes.</title>
        <authorList>
            <person name="McEvoy S.L."/>
            <person name="Sezen U.U."/>
            <person name="Trouern-Trend A."/>
            <person name="McMahon S.M."/>
            <person name="Schaberg P.G."/>
            <person name="Yang J."/>
            <person name="Wegrzyn J.L."/>
            <person name="Swenson N.G."/>
        </authorList>
    </citation>
    <scope>NUCLEOTIDE SEQUENCE</scope>
    <source>
        <strain evidence="4">NS2018</strain>
    </source>
</reference>
<dbReference type="InterPro" id="IPR036875">
    <property type="entry name" value="Znf_CCHC_sf"/>
</dbReference>
<dbReference type="Proteomes" id="UP001168877">
    <property type="component" value="Unassembled WGS sequence"/>
</dbReference>
<protein>
    <recommendedName>
        <fullName evidence="3">CCHC-type domain-containing protein</fullName>
    </recommendedName>
</protein>
<feature type="region of interest" description="Disordered" evidence="2">
    <location>
        <begin position="220"/>
        <end position="264"/>
    </location>
</feature>
<dbReference type="SUPFAM" id="SSF57756">
    <property type="entry name" value="Retrovirus zinc finger-like domains"/>
    <property type="match status" value="1"/>
</dbReference>
<keyword evidence="1" id="KW-0479">Metal-binding</keyword>
<feature type="region of interest" description="Disordered" evidence="2">
    <location>
        <begin position="175"/>
        <end position="201"/>
    </location>
</feature>
<comment type="caution">
    <text evidence="4">The sequence shown here is derived from an EMBL/GenBank/DDBJ whole genome shotgun (WGS) entry which is preliminary data.</text>
</comment>
<evidence type="ECO:0000256" key="1">
    <source>
        <dbReference type="PROSITE-ProRule" id="PRU00047"/>
    </source>
</evidence>
<dbReference type="Pfam" id="PF00098">
    <property type="entry name" value="zf-CCHC"/>
    <property type="match status" value="1"/>
</dbReference>
<organism evidence="4 5">
    <name type="scientific">Acer saccharum</name>
    <name type="common">Sugar maple</name>
    <dbReference type="NCBI Taxonomy" id="4024"/>
    <lineage>
        <taxon>Eukaryota</taxon>
        <taxon>Viridiplantae</taxon>
        <taxon>Streptophyta</taxon>
        <taxon>Embryophyta</taxon>
        <taxon>Tracheophyta</taxon>
        <taxon>Spermatophyta</taxon>
        <taxon>Magnoliopsida</taxon>
        <taxon>eudicotyledons</taxon>
        <taxon>Gunneridae</taxon>
        <taxon>Pentapetalae</taxon>
        <taxon>rosids</taxon>
        <taxon>malvids</taxon>
        <taxon>Sapindales</taxon>
        <taxon>Sapindaceae</taxon>
        <taxon>Hippocastanoideae</taxon>
        <taxon>Acereae</taxon>
        <taxon>Acer</taxon>
    </lineage>
</organism>
<reference evidence="4" key="2">
    <citation type="submission" date="2023-06" db="EMBL/GenBank/DDBJ databases">
        <authorList>
            <person name="Swenson N.G."/>
            <person name="Wegrzyn J.L."/>
            <person name="Mcevoy S.L."/>
        </authorList>
    </citation>
    <scope>NUCLEOTIDE SEQUENCE</scope>
    <source>
        <strain evidence="4">NS2018</strain>
        <tissue evidence="4">Leaf</tissue>
    </source>
</reference>
<dbReference type="InterPro" id="IPR005162">
    <property type="entry name" value="Retrotrans_gag_dom"/>
</dbReference>